<feature type="compositionally biased region" description="Low complexity" evidence="1">
    <location>
        <begin position="451"/>
        <end position="466"/>
    </location>
</feature>
<sequence>MGNRNDKASTGDVGGDGDDDSIVGEASGVGRGNGRSNRQDKSEKVGKVSYWQLVRGGYNDLVNAIIRPPRAEYDMGVLGPEVFTVDGRVFTRQDIELVNKRGLKLACSHWKPKDQTGAKPCMVYLHGNASCRAEALECLPLILSSGLTLFALDFAGSGMSEGEYISLGWFEREDVQVVVEHLRNSDMVSTIGLWGRSMGAVTALMFGDSDPTIACMILDSPFASLRQLAKELVDHAQLSVPRVAVGLALKMVRSSVKSRAGFDINKIDPIKNADKSFIPALFGAAEGDKFIRPHHSQQIYEKYAGDKNIIEFEGDHNSSRTDFFMASVGIFLHNTMLVPCDQGEGAEPKVTDEQELLRQLYNNFEENNYSMPAPLSPSGAGIGINVGVQGGGGDGEDFYEEAMFRYAVELSLAESESGPQVTDQTPAPAPTTCPPPLPPTETESTENEIKPPLLLPEQSEQSLESVSELRDELGDDTVTSSCTPPRSGLDLAPPDGEAKPAPGERAQSPKTTDELVAPSVVPEQQTDTTVTPKTEAALDVANGVVEHGHRDKAYSRVRPPAPSKPRPPPPDEST</sequence>
<dbReference type="Gene3D" id="3.40.50.1820">
    <property type="entry name" value="alpha/beta hydrolase"/>
    <property type="match status" value="1"/>
</dbReference>
<evidence type="ECO:0000259" key="2">
    <source>
        <dbReference type="Pfam" id="PF12146"/>
    </source>
</evidence>
<feature type="compositionally biased region" description="Pro residues" evidence="1">
    <location>
        <begin position="427"/>
        <end position="439"/>
    </location>
</feature>
<dbReference type="Pfam" id="PF12146">
    <property type="entry name" value="Hydrolase_4"/>
    <property type="match status" value="1"/>
</dbReference>
<organism evidence="4">
    <name type="scientific">Mucochytrium quahogii</name>
    <dbReference type="NCBI Taxonomy" id="96639"/>
    <lineage>
        <taxon>Eukaryota</taxon>
        <taxon>Sar</taxon>
        <taxon>Stramenopiles</taxon>
        <taxon>Bigyra</taxon>
        <taxon>Labyrinthulomycetes</taxon>
        <taxon>Thraustochytrida</taxon>
        <taxon>Thraustochytriidae</taxon>
        <taxon>Mucochytrium</taxon>
    </lineage>
</organism>
<reference evidence="4" key="1">
    <citation type="submission" date="2021-01" db="EMBL/GenBank/DDBJ databases">
        <authorList>
            <person name="Corre E."/>
            <person name="Pelletier E."/>
            <person name="Niang G."/>
            <person name="Scheremetjew M."/>
            <person name="Finn R."/>
            <person name="Kale V."/>
            <person name="Holt S."/>
            <person name="Cochrane G."/>
            <person name="Meng A."/>
            <person name="Brown T."/>
            <person name="Cohen L."/>
        </authorList>
    </citation>
    <scope>NUCLEOTIDE SEQUENCE</scope>
    <source>
        <strain evidence="4">NY070348D</strain>
    </source>
</reference>
<dbReference type="InterPro" id="IPR022742">
    <property type="entry name" value="Hydrolase_4"/>
</dbReference>
<gene>
    <name evidence="3" type="ORF">QSP1433_LOCUS14914</name>
    <name evidence="4" type="ORF">QSP1433_LOCUS14917</name>
</gene>
<dbReference type="PANTHER" id="PTHR43358:SF4">
    <property type="entry name" value="ALPHA_BETA HYDROLASE FOLD-1 DOMAIN-CONTAINING PROTEIN"/>
    <property type="match status" value="1"/>
</dbReference>
<feature type="compositionally biased region" description="Pro residues" evidence="1">
    <location>
        <begin position="559"/>
        <end position="574"/>
    </location>
</feature>
<dbReference type="AlphaFoldDB" id="A0A7S2SL50"/>
<name>A0A7S2SL50_9STRA</name>
<feature type="domain" description="Serine aminopeptidase S33" evidence="2">
    <location>
        <begin position="122"/>
        <end position="249"/>
    </location>
</feature>
<dbReference type="InterPro" id="IPR029058">
    <property type="entry name" value="AB_hydrolase_fold"/>
</dbReference>
<dbReference type="EMBL" id="HBHK01023688">
    <property type="protein sequence ID" value="CAD9702418.1"/>
    <property type="molecule type" value="Transcribed_RNA"/>
</dbReference>
<proteinExistence type="predicted"/>
<evidence type="ECO:0000313" key="4">
    <source>
        <dbReference type="EMBL" id="CAD9702429.1"/>
    </source>
</evidence>
<evidence type="ECO:0000256" key="1">
    <source>
        <dbReference type="SAM" id="MobiDB-lite"/>
    </source>
</evidence>
<dbReference type="InterPro" id="IPR052920">
    <property type="entry name" value="DNA-binding_regulatory"/>
</dbReference>
<protein>
    <recommendedName>
        <fullName evidence="2">Serine aminopeptidase S33 domain-containing protein</fullName>
    </recommendedName>
</protein>
<dbReference type="PANTHER" id="PTHR43358">
    <property type="entry name" value="ALPHA/BETA-HYDROLASE"/>
    <property type="match status" value="1"/>
</dbReference>
<feature type="compositionally biased region" description="Polar residues" evidence="1">
    <location>
        <begin position="522"/>
        <end position="532"/>
    </location>
</feature>
<evidence type="ECO:0000313" key="3">
    <source>
        <dbReference type="EMBL" id="CAD9702418.1"/>
    </source>
</evidence>
<feature type="region of interest" description="Disordered" evidence="1">
    <location>
        <begin position="414"/>
        <end position="574"/>
    </location>
</feature>
<feature type="region of interest" description="Disordered" evidence="1">
    <location>
        <begin position="1"/>
        <end position="43"/>
    </location>
</feature>
<dbReference type="SUPFAM" id="SSF53474">
    <property type="entry name" value="alpha/beta-Hydrolases"/>
    <property type="match status" value="1"/>
</dbReference>
<accession>A0A7S2SL50</accession>
<dbReference type="EMBL" id="HBHK01023699">
    <property type="protein sequence ID" value="CAD9702429.1"/>
    <property type="molecule type" value="Transcribed_RNA"/>
</dbReference>